<organism evidence="2 3">
    <name type="scientific">Opitutus terrae (strain DSM 11246 / JCM 15787 / PB90-1)</name>
    <dbReference type="NCBI Taxonomy" id="452637"/>
    <lineage>
        <taxon>Bacteria</taxon>
        <taxon>Pseudomonadati</taxon>
        <taxon>Verrucomicrobiota</taxon>
        <taxon>Opitutia</taxon>
        <taxon>Opitutales</taxon>
        <taxon>Opitutaceae</taxon>
        <taxon>Opitutus</taxon>
    </lineage>
</organism>
<evidence type="ECO:0000256" key="1">
    <source>
        <dbReference type="SAM" id="MobiDB-lite"/>
    </source>
</evidence>
<proteinExistence type="predicted"/>
<reference evidence="2 3" key="1">
    <citation type="journal article" date="2011" name="J. Bacteriol.">
        <title>Genome sequence of the verrucomicrobium Opitutus terrae PB90-1, an abundant inhabitant of rice paddy soil ecosystems.</title>
        <authorList>
            <person name="van Passel M.W."/>
            <person name="Kant R."/>
            <person name="Palva A."/>
            <person name="Copeland A."/>
            <person name="Lucas S."/>
            <person name="Lapidus A."/>
            <person name="Glavina del Rio T."/>
            <person name="Pitluck S."/>
            <person name="Goltsman E."/>
            <person name="Clum A."/>
            <person name="Sun H."/>
            <person name="Schmutz J."/>
            <person name="Larimer F.W."/>
            <person name="Land M.L."/>
            <person name="Hauser L."/>
            <person name="Kyrpides N."/>
            <person name="Mikhailova N."/>
            <person name="Richardson P.P."/>
            <person name="Janssen P.H."/>
            <person name="de Vos W.M."/>
            <person name="Smidt H."/>
        </authorList>
    </citation>
    <scope>NUCLEOTIDE SEQUENCE [LARGE SCALE GENOMIC DNA]</scope>
    <source>
        <strain evidence="3">DSM 11246 / JCM 15787 / PB90-1</strain>
    </source>
</reference>
<gene>
    <name evidence="2" type="ordered locus">Oter_1439</name>
</gene>
<dbReference type="STRING" id="452637.Oter_1439"/>
<dbReference type="SUPFAM" id="SSF69754">
    <property type="entry name" value="Ribosome binding protein Y (YfiA homologue)"/>
    <property type="match status" value="1"/>
</dbReference>
<dbReference type="Pfam" id="PF02482">
    <property type="entry name" value="Ribosomal_S30AE"/>
    <property type="match status" value="1"/>
</dbReference>
<name>B1ZS48_OPITP</name>
<dbReference type="InterPro" id="IPR003489">
    <property type="entry name" value="RHF/RaiA"/>
</dbReference>
<dbReference type="InterPro" id="IPR036567">
    <property type="entry name" value="RHF-like"/>
</dbReference>
<accession>B1ZS48</accession>
<sequence>MKLSLKHVHVRPTDSLDSWVEEGLSTLRPLLAIDEAHVRLEHDAAASPAYRVTVHLVVPGPDLRADAVDHTLRTAFAKVLGELRARAEERVARRRRLRRGVHTLDHHRRRGPTRRRSAIH</sequence>
<dbReference type="HOGENOM" id="CLU_2047305_0_0_0"/>
<dbReference type="Proteomes" id="UP000007013">
    <property type="component" value="Chromosome"/>
</dbReference>
<dbReference type="KEGG" id="ote:Oter_1439"/>
<dbReference type="RefSeq" id="WP_012374262.1">
    <property type="nucleotide sequence ID" value="NC_010571.1"/>
</dbReference>
<dbReference type="eggNOG" id="COG1544">
    <property type="taxonomic scope" value="Bacteria"/>
</dbReference>
<evidence type="ECO:0000313" key="2">
    <source>
        <dbReference type="EMBL" id="ACB74724.1"/>
    </source>
</evidence>
<dbReference type="AlphaFoldDB" id="B1ZS48"/>
<keyword evidence="3" id="KW-1185">Reference proteome</keyword>
<protein>
    <recommendedName>
        <fullName evidence="4">Sigma 54 modulation protein/ribosomal protein S30EA</fullName>
    </recommendedName>
</protein>
<evidence type="ECO:0008006" key="4">
    <source>
        <dbReference type="Google" id="ProtNLM"/>
    </source>
</evidence>
<evidence type="ECO:0000313" key="3">
    <source>
        <dbReference type="Proteomes" id="UP000007013"/>
    </source>
</evidence>
<dbReference type="OrthoDB" id="200312at2"/>
<dbReference type="Gene3D" id="3.30.160.100">
    <property type="entry name" value="Ribosome hibernation promotion factor-like"/>
    <property type="match status" value="1"/>
</dbReference>
<dbReference type="EMBL" id="CP001032">
    <property type="protein sequence ID" value="ACB74724.1"/>
    <property type="molecule type" value="Genomic_DNA"/>
</dbReference>
<feature type="region of interest" description="Disordered" evidence="1">
    <location>
        <begin position="99"/>
        <end position="120"/>
    </location>
</feature>